<dbReference type="PANTHER" id="PTHR35889">
    <property type="entry name" value="CYCLOINULO-OLIGOSACCHARIDE FRUCTANOTRANSFERASE-RELATED"/>
    <property type="match status" value="1"/>
</dbReference>
<accession>A0A5R8KAB3</accession>
<comment type="caution">
    <text evidence="4">The sequence shown here is derived from an EMBL/GenBank/DDBJ whole genome shotgun (WGS) entry which is preliminary data.</text>
</comment>
<gene>
    <name evidence="4" type="ORF">FEM03_19065</name>
</gene>
<dbReference type="OrthoDB" id="127107at2"/>
<evidence type="ECO:0000259" key="1">
    <source>
        <dbReference type="Pfam" id="PF07583"/>
    </source>
</evidence>
<dbReference type="InterPro" id="IPR013320">
    <property type="entry name" value="ConA-like_dom_sf"/>
</dbReference>
<dbReference type="AlphaFoldDB" id="A0A5R8KAB3"/>
<dbReference type="Proteomes" id="UP000306196">
    <property type="component" value="Unassembled WGS sequence"/>
</dbReference>
<dbReference type="Pfam" id="PF07587">
    <property type="entry name" value="PSD1"/>
    <property type="match status" value="1"/>
</dbReference>
<evidence type="ECO:0000313" key="5">
    <source>
        <dbReference type="Proteomes" id="UP000306196"/>
    </source>
</evidence>
<dbReference type="Pfam" id="PF07583">
    <property type="entry name" value="PSCyt2"/>
    <property type="match status" value="1"/>
</dbReference>
<evidence type="ECO:0000259" key="2">
    <source>
        <dbReference type="Pfam" id="PF07587"/>
    </source>
</evidence>
<evidence type="ECO:0000259" key="3">
    <source>
        <dbReference type="Pfam" id="PF07635"/>
    </source>
</evidence>
<dbReference type="InterPro" id="IPR011444">
    <property type="entry name" value="DUF1549"/>
</dbReference>
<dbReference type="SUPFAM" id="SSF49899">
    <property type="entry name" value="Concanavalin A-like lectins/glucanases"/>
    <property type="match status" value="1"/>
</dbReference>
<dbReference type="PANTHER" id="PTHR35889:SF3">
    <property type="entry name" value="F-BOX DOMAIN-CONTAINING PROTEIN"/>
    <property type="match status" value="1"/>
</dbReference>
<dbReference type="InterPro" id="IPR022655">
    <property type="entry name" value="DUF1553"/>
</dbReference>
<proteinExistence type="predicted"/>
<dbReference type="Pfam" id="PF13385">
    <property type="entry name" value="Laminin_G_3"/>
    <property type="match status" value="1"/>
</dbReference>
<feature type="domain" description="DUF1553" evidence="2">
    <location>
        <begin position="704"/>
        <end position="961"/>
    </location>
</feature>
<name>A0A5R8KAB3_9BACT</name>
<reference evidence="4 5" key="1">
    <citation type="submission" date="2019-05" db="EMBL/GenBank/DDBJ databases">
        <title>Verrucobacter flavum gen. nov., sp. nov. a new member of the family Verrucomicrobiaceae.</title>
        <authorList>
            <person name="Szuroczki S."/>
            <person name="Abbaszade G."/>
            <person name="Szabo A."/>
            <person name="Felfoldi T."/>
            <person name="Schumann P."/>
            <person name="Boka K."/>
            <person name="Keki Z."/>
            <person name="Toumi M."/>
            <person name="Toth E."/>
        </authorList>
    </citation>
    <scope>NUCLEOTIDE SEQUENCE [LARGE SCALE GENOMIC DNA]</scope>
    <source>
        <strain evidence="4 5">MG-N-17</strain>
    </source>
</reference>
<dbReference type="Gene3D" id="2.60.120.200">
    <property type="match status" value="1"/>
</dbReference>
<organism evidence="4 5">
    <name type="scientific">Phragmitibacter flavus</name>
    <dbReference type="NCBI Taxonomy" id="2576071"/>
    <lineage>
        <taxon>Bacteria</taxon>
        <taxon>Pseudomonadati</taxon>
        <taxon>Verrucomicrobiota</taxon>
        <taxon>Verrucomicrobiia</taxon>
        <taxon>Verrucomicrobiales</taxon>
        <taxon>Verrucomicrobiaceae</taxon>
        <taxon>Phragmitibacter</taxon>
    </lineage>
</organism>
<dbReference type="Pfam" id="PF07635">
    <property type="entry name" value="PSCyt1"/>
    <property type="match status" value="1"/>
</dbReference>
<dbReference type="InterPro" id="IPR011429">
    <property type="entry name" value="Cyt_c_Planctomycete-type"/>
</dbReference>
<feature type="domain" description="DUF1549" evidence="1">
    <location>
        <begin position="112"/>
        <end position="318"/>
    </location>
</feature>
<dbReference type="EMBL" id="VAUV01000015">
    <property type="protein sequence ID" value="TLD69246.1"/>
    <property type="molecule type" value="Genomic_DNA"/>
</dbReference>
<keyword evidence="5" id="KW-1185">Reference proteome</keyword>
<evidence type="ECO:0000313" key="4">
    <source>
        <dbReference type="EMBL" id="TLD69246.1"/>
    </source>
</evidence>
<sequence length="1017" mass="116508">MAEHCFKCHGQDEKERKADLQLDDRENVIAMDAIVPGRSDVGTLIERIVTTDVDEIMPPPEEHKPLKPEQIELIKRWLAEGAKFEKHWSFIPPVMPQVPTVKTEGGARVVNEVDAFVLKRLEEKGMNQAAEATREAWLRRVTFDLTGLPPTLAEQDAFFADQSEGARAKVVDRLLSAPEYGEHMAVGWLDVARFADTFGRHEDHDSQTWPYRDWVIRAFNDNLPYDQFVKWQTAGDMMPGATQDMYLATVFNRLPQQSNEAGSDEEEFRQEIVADRVNTNGIAFLGLSMECARCHDHKYDPISTREYYSMAAFLNNIDECGLYTVYTTNIPAPSMFIYEGDDERQHANVKLKMQFKEAEREATLPEAKRRFERWLKELEGRPAAAKPLVHLDFEGYLQKEEKTLKNLADADRSGLLRRRTDFAEGHIGQALYFKEDNAVTVPGVGQYSRTQPFSFSIWLKPTVSQERALVVHYSRAGLDAGSQGYELLMEDDRLSFALCHFWPGNAMRVKMNQPLTLSAWSMVTVTYDGSSRAAGIKMYLNGLPAVTEVDRDRLYKDIKHSATFMDKDGVNAPTLTVSGRHNDKSLDKTYVDEFYFWDRELAPVEVKLLGNRDAANKPEDWFAWWLREKDPVWRKLSQELKELRDEENVIAMRMKEVMVMREIPEEKRRPTFVQERGHFQAIGERVRPDVPASVFEFPEDLPRTRLGYAEWLVDRRNPLTARVFVNRIWQQFFGRGLVVTSEDFGVQGQLPTHPELMDWLAVWFMDNGWDVKALCRLLVLSATYGQDSMPVERRWLEDDLDNALLARGPRTRLSAEQLRDNVLAVSGLLVKDLGGPPTKPYQPAGLWEDSGTQHSYHQDHGARLFRRSCYTFWRRTLPPPSMTVFDAPTREFCKSRRDRSSTPLQALVLFNDPQFLEAARVLAEKLVRDHPGDDLARVETAFRLFTGRKADAMEREVLTALLRDQRSYFAGCPEEAERLRSENGEAPVAKELSAVEVAASTMLTRALLGYEDSVVKP</sequence>
<protein>
    <submittedName>
        <fullName evidence="4">DUF1553 domain-containing protein</fullName>
    </submittedName>
</protein>
<feature type="domain" description="Cytochrome C Planctomycete-type" evidence="3">
    <location>
        <begin position="5"/>
        <end position="61"/>
    </location>
</feature>